<feature type="active site" evidence="3">
    <location>
        <position position="258"/>
    </location>
</feature>
<reference evidence="6 7" key="1">
    <citation type="submission" date="2020-03" db="EMBL/GenBank/DDBJ databases">
        <title>Complete Genome Sequence of Halomonas meridiana strain Eplume2, isolated from hydrothermal-plume in the north east Pacific Ocean.</title>
        <authorList>
            <person name="Kurihara Y."/>
            <person name="Kawai S."/>
            <person name="Sakai A."/>
            <person name="Galipon J."/>
            <person name="Arakawa K."/>
        </authorList>
    </citation>
    <scope>NUCLEOTIDE SEQUENCE [LARGE SCALE GENOMIC DNA]</scope>
    <source>
        <strain evidence="6 7">Eplume2</strain>
    </source>
</reference>
<evidence type="ECO:0000256" key="2">
    <source>
        <dbReference type="ARBA" id="ARBA00023002"/>
    </source>
</evidence>
<dbReference type="InterPro" id="IPR016162">
    <property type="entry name" value="Ald_DH_N"/>
</dbReference>
<sequence>MEDVKTNNHLIINSGFINGKWVNSSNGKTFSIKNPATGEVIAEVPDMGKTDTEKAIKAAHQALKEWKKLTGKERCQMLKKWHKEVIENIDELALLLTMEQGKSIQESKAEVLSSAAFIDWFSAEAMRIVGDVLPESASGRLEYVRKEPVGVVAAITPWNFPSSMIARKVAPALAAGCTVVVKPAEDTPLSALALVFLAEKAGIPPGVINIVTASHGGEVGEELCRNPIVKKLSFTGSTAVGKLLMSQCSDTLKKLSLELGGNAPFIVFDDADIDAAVAGVMAIKFYNNGQTCICANRIIIHEKIHDLFISKLSNAIENMVIGDGRDKKVTHGPLINKSAIDKISNIVTEAKASGAKVVTGGKAAPEIGGNFYLPTLLTNLSSDMNIFNCEIFGPIAAIYTFKDDENAVQLANSTPYGLSAYLYTNDYRRILSVTKELEYGMVGVNTPKFVSETVPFGGVKESGIGREGSHYGIEEFLEMHYVCIATN</sequence>
<dbReference type="GO" id="GO:0004777">
    <property type="term" value="F:succinate-semialdehyde dehydrogenase (NAD+) activity"/>
    <property type="evidence" value="ECO:0007669"/>
    <property type="project" value="TreeGrafter"/>
</dbReference>
<evidence type="ECO:0000256" key="1">
    <source>
        <dbReference type="ARBA" id="ARBA00009986"/>
    </source>
</evidence>
<dbReference type="GO" id="GO:0009450">
    <property type="term" value="P:gamma-aminobutyric acid catabolic process"/>
    <property type="evidence" value="ECO:0007669"/>
    <property type="project" value="InterPro"/>
</dbReference>
<keyword evidence="7" id="KW-1185">Reference proteome</keyword>
<dbReference type="EMBL" id="AP022869">
    <property type="protein sequence ID" value="BCB71829.1"/>
    <property type="molecule type" value="Genomic_DNA"/>
</dbReference>
<dbReference type="Gene3D" id="3.40.309.10">
    <property type="entry name" value="Aldehyde Dehydrogenase, Chain A, domain 2"/>
    <property type="match status" value="1"/>
</dbReference>
<dbReference type="Gene3D" id="3.40.605.10">
    <property type="entry name" value="Aldehyde Dehydrogenase, Chain A, domain 1"/>
    <property type="match status" value="1"/>
</dbReference>
<dbReference type="Proteomes" id="UP000501053">
    <property type="component" value="Chromosome"/>
</dbReference>
<dbReference type="InterPro" id="IPR016161">
    <property type="entry name" value="Ald_DH/histidinol_DH"/>
</dbReference>
<evidence type="ECO:0000313" key="6">
    <source>
        <dbReference type="EMBL" id="BCB71829.1"/>
    </source>
</evidence>
<gene>
    <name evidence="6" type="primary">davD_2</name>
    <name evidence="6" type="ORF">HMEPL2_21800</name>
</gene>
<evidence type="ECO:0000259" key="5">
    <source>
        <dbReference type="Pfam" id="PF00171"/>
    </source>
</evidence>
<dbReference type="InterPro" id="IPR015590">
    <property type="entry name" value="Aldehyde_DH_dom"/>
</dbReference>
<dbReference type="CDD" id="cd07103">
    <property type="entry name" value="ALDH_F5_SSADH_GabD"/>
    <property type="match status" value="1"/>
</dbReference>
<dbReference type="FunFam" id="3.40.309.10:FF:000004">
    <property type="entry name" value="Succinate-semialdehyde dehydrogenase I"/>
    <property type="match status" value="1"/>
</dbReference>
<evidence type="ECO:0000256" key="4">
    <source>
        <dbReference type="RuleBase" id="RU003345"/>
    </source>
</evidence>
<dbReference type="InterPro" id="IPR016160">
    <property type="entry name" value="Ald_DH_CS_CYS"/>
</dbReference>
<dbReference type="PROSITE" id="PS00687">
    <property type="entry name" value="ALDEHYDE_DEHYDR_GLU"/>
    <property type="match status" value="1"/>
</dbReference>
<dbReference type="PANTHER" id="PTHR43353">
    <property type="entry name" value="SUCCINATE-SEMIALDEHYDE DEHYDROGENASE, MITOCHONDRIAL"/>
    <property type="match status" value="1"/>
</dbReference>
<dbReference type="AlphaFoldDB" id="A0A6F8XD62"/>
<dbReference type="RefSeq" id="WP_172515067.1">
    <property type="nucleotide sequence ID" value="NZ_AP022869.1"/>
</dbReference>
<comment type="similarity">
    <text evidence="1 4">Belongs to the aldehyde dehydrogenase family.</text>
</comment>
<dbReference type="PROSITE" id="PS00070">
    <property type="entry name" value="ALDEHYDE_DEHYDR_CYS"/>
    <property type="match status" value="1"/>
</dbReference>
<dbReference type="PANTHER" id="PTHR43353:SF5">
    <property type="entry name" value="SUCCINATE-SEMIALDEHYDE DEHYDROGENASE, MITOCHONDRIAL"/>
    <property type="match status" value="1"/>
</dbReference>
<dbReference type="InterPro" id="IPR029510">
    <property type="entry name" value="Ald_DH_CS_GLU"/>
</dbReference>
<dbReference type="Pfam" id="PF00171">
    <property type="entry name" value="Aldedh"/>
    <property type="match status" value="1"/>
</dbReference>
<name>A0A6F8XD62_9GAMM</name>
<evidence type="ECO:0000313" key="7">
    <source>
        <dbReference type="Proteomes" id="UP000501053"/>
    </source>
</evidence>
<dbReference type="SUPFAM" id="SSF53720">
    <property type="entry name" value="ALDH-like"/>
    <property type="match status" value="1"/>
</dbReference>
<proteinExistence type="inferred from homology"/>
<accession>A0A6F8XD62</accession>
<dbReference type="InterPro" id="IPR016163">
    <property type="entry name" value="Ald_DH_C"/>
</dbReference>
<keyword evidence="2 4" id="KW-0560">Oxidoreductase</keyword>
<organism evidence="6 7">
    <name type="scientific">Vreelandella aquamarina</name>
    <dbReference type="NCBI Taxonomy" id="77097"/>
    <lineage>
        <taxon>Bacteria</taxon>
        <taxon>Pseudomonadati</taxon>
        <taxon>Pseudomonadota</taxon>
        <taxon>Gammaproteobacteria</taxon>
        <taxon>Oceanospirillales</taxon>
        <taxon>Halomonadaceae</taxon>
        <taxon>Vreelandella</taxon>
    </lineage>
</organism>
<protein>
    <submittedName>
        <fullName evidence="6">Glutarate-semialdehyde dehydrogenase DavD</fullName>
    </submittedName>
</protein>
<dbReference type="NCBIfam" id="TIGR01780">
    <property type="entry name" value="SSADH"/>
    <property type="match status" value="1"/>
</dbReference>
<dbReference type="FunFam" id="3.40.605.10:FF:000005">
    <property type="entry name" value="Succinate-semialdehyde dehydrogenase I"/>
    <property type="match status" value="1"/>
</dbReference>
<dbReference type="InterPro" id="IPR010102">
    <property type="entry name" value="Succ_semiAld_DH"/>
</dbReference>
<dbReference type="InterPro" id="IPR050740">
    <property type="entry name" value="Aldehyde_DH_Superfamily"/>
</dbReference>
<feature type="domain" description="Aldehyde dehydrogenase" evidence="5">
    <location>
        <begin position="21"/>
        <end position="481"/>
    </location>
</feature>
<evidence type="ECO:0000256" key="3">
    <source>
        <dbReference type="PROSITE-ProRule" id="PRU10007"/>
    </source>
</evidence>